<dbReference type="Proteomes" id="UP000321570">
    <property type="component" value="Unassembled WGS sequence"/>
</dbReference>
<organism evidence="1 2">
    <name type="scientific">Hymenolepis diminuta</name>
    <name type="common">Rat tapeworm</name>
    <dbReference type="NCBI Taxonomy" id="6216"/>
    <lineage>
        <taxon>Eukaryota</taxon>
        <taxon>Metazoa</taxon>
        <taxon>Spiralia</taxon>
        <taxon>Lophotrochozoa</taxon>
        <taxon>Platyhelminthes</taxon>
        <taxon>Cestoda</taxon>
        <taxon>Eucestoda</taxon>
        <taxon>Cyclophyllidea</taxon>
        <taxon>Hymenolepididae</taxon>
        <taxon>Hymenolepis</taxon>
    </lineage>
</organism>
<reference evidence="1 2" key="1">
    <citation type="submission" date="2019-07" db="EMBL/GenBank/DDBJ databases">
        <authorList>
            <person name="Jastrzebski P J."/>
            <person name="Paukszto L."/>
            <person name="Jastrzebski P J."/>
        </authorList>
    </citation>
    <scope>NUCLEOTIDE SEQUENCE [LARGE SCALE GENOMIC DNA]</scope>
    <source>
        <strain evidence="1 2">WMS-il1</strain>
    </source>
</reference>
<protein>
    <submittedName>
        <fullName evidence="1">Uncharacterized protein</fullName>
    </submittedName>
</protein>
<keyword evidence="2" id="KW-1185">Reference proteome</keyword>
<dbReference type="EMBL" id="CABIJS010000611">
    <property type="protein sequence ID" value="VUZ54250.1"/>
    <property type="molecule type" value="Genomic_DNA"/>
</dbReference>
<proteinExistence type="predicted"/>
<evidence type="ECO:0000313" key="2">
    <source>
        <dbReference type="Proteomes" id="UP000321570"/>
    </source>
</evidence>
<sequence length="91" mass="10422">MSKRPPPHRFSPFSITASFHLKNTSAFMFSRVFTQVTHIKLSLFSTQGQHTFVSYRLLHFRAISSLSQYIPPSLSVTRFELVVTSLNTFLA</sequence>
<gene>
    <name evidence="1" type="ORF">WMSIL1_LOCUS12315</name>
</gene>
<evidence type="ECO:0000313" key="1">
    <source>
        <dbReference type="EMBL" id="VUZ54250.1"/>
    </source>
</evidence>
<name>A0A564Z471_HYMDI</name>
<dbReference type="AlphaFoldDB" id="A0A564Z471"/>
<accession>A0A564Z471</accession>